<keyword evidence="6" id="KW-1185">Reference proteome</keyword>
<dbReference type="GO" id="GO:0019544">
    <property type="term" value="P:L-arginine catabolic process to L-glutamate"/>
    <property type="evidence" value="ECO:0007669"/>
    <property type="project" value="UniProtKB-UniRule"/>
</dbReference>
<reference evidence="5" key="1">
    <citation type="journal article" date="2014" name="Int. J. Syst. Evol. Microbiol.">
        <title>Complete genome sequence of Corynebacterium casei LMG S-19264T (=DSM 44701T), isolated from a smear-ripened cheese.</title>
        <authorList>
            <consortium name="US DOE Joint Genome Institute (JGI-PGF)"/>
            <person name="Walter F."/>
            <person name="Albersmeier A."/>
            <person name="Kalinowski J."/>
            <person name="Ruckert C."/>
        </authorList>
    </citation>
    <scope>NUCLEOTIDE SEQUENCE</scope>
    <source>
        <strain evidence="5">KCTC 22169</strain>
    </source>
</reference>
<evidence type="ECO:0000256" key="1">
    <source>
        <dbReference type="ARBA" id="ARBA00022503"/>
    </source>
</evidence>
<organism evidence="5 6">
    <name type="scientific">Saccharospirillum salsuginis</name>
    <dbReference type="NCBI Taxonomy" id="418750"/>
    <lineage>
        <taxon>Bacteria</taxon>
        <taxon>Pseudomonadati</taxon>
        <taxon>Pseudomonadota</taxon>
        <taxon>Gammaproteobacteria</taxon>
        <taxon>Oceanospirillales</taxon>
        <taxon>Saccharospirillaceae</taxon>
        <taxon>Saccharospirillum</taxon>
    </lineage>
</organism>
<feature type="active site" evidence="3">
    <location>
        <position position="174"/>
    </location>
</feature>
<dbReference type="Pfam" id="PF04996">
    <property type="entry name" value="AstB"/>
    <property type="match status" value="1"/>
</dbReference>
<name>A0A918K217_9GAMM</name>
<dbReference type="SUPFAM" id="SSF55909">
    <property type="entry name" value="Pentein"/>
    <property type="match status" value="1"/>
</dbReference>
<dbReference type="Gene3D" id="3.75.10.20">
    <property type="entry name" value="Succinylarginine dihydrolase"/>
    <property type="match status" value="1"/>
</dbReference>
<dbReference type="EMBL" id="BMXR01000002">
    <property type="protein sequence ID" value="GGX43005.1"/>
    <property type="molecule type" value="Genomic_DNA"/>
</dbReference>
<feature type="active site" evidence="3">
    <location>
        <position position="250"/>
    </location>
</feature>
<gene>
    <name evidence="3 5" type="primary">astB</name>
    <name evidence="5" type="ORF">GCM10007392_07090</name>
</gene>
<feature type="binding site" evidence="3">
    <location>
        <position position="214"/>
    </location>
    <ligand>
        <name>substrate</name>
    </ligand>
</feature>
<feature type="binding site" evidence="3">
    <location>
        <position position="364"/>
    </location>
    <ligand>
        <name>substrate</name>
    </ligand>
</feature>
<comment type="catalytic activity">
    <reaction evidence="3">
        <text>N(2)-succinyl-L-arginine + 2 H2O + 2 H(+) = N(2)-succinyl-L-ornithine + 2 NH4(+) + CO2</text>
        <dbReference type="Rhea" id="RHEA:19533"/>
        <dbReference type="ChEBI" id="CHEBI:15377"/>
        <dbReference type="ChEBI" id="CHEBI:15378"/>
        <dbReference type="ChEBI" id="CHEBI:16526"/>
        <dbReference type="ChEBI" id="CHEBI:28938"/>
        <dbReference type="ChEBI" id="CHEBI:58241"/>
        <dbReference type="ChEBI" id="CHEBI:58514"/>
        <dbReference type="EC" id="3.5.3.23"/>
    </reaction>
</comment>
<comment type="function">
    <text evidence="3">Catalyzes the hydrolysis of N(2)-succinylarginine into N(2)-succinylornithine, ammonia and CO(2).</text>
</comment>
<dbReference type="GO" id="GO:0019545">
    <property type="term" value="P:L-arginine catabolic process to succinate"/>
    <property type="evidence" value="ECO:0007669"/>
    <property type="project" value="UniProtKB-UniRule"/>
</dbReference>
<feature type="binding site" evidence="3">
    <location>
        <begin position="137"/>
        <end position="138"/>
    </location>
    <ligand>
        <name>substrate</name>
    </ligand>
</feature>
<evidence type="ECO:0000256" key="2">
    <source>
        <dbReference type="ARBA" id="ARBA00022801"/>
    </source>
</evidence>
<dbReference type="HAMAP" id="MF_01172">
    <property type="entry name" value="AstB"/>
    <property type="match status" value="1"/>
</dbReference>
<feature type="binding site" evidence="3">
    <location>
        <begin position="19"/>
        <end position="28"/>
    </location>
    <ligand>
        <name>substrate</name>
    </ligand>
</feature>
<protein>
    <recommendedName>
        <fullName evidence="3 4">N-succinylarginine dihydrolase</fullName>
        <ecNumber evidence="3 4">3.5.3.23</ecNumber>
    </recommendedName>
</protein>
<comment type="caution">
    <text evidence="5">The sequence shown here is derived from an EMBL/GenBank/DDBJ whole genome shotgun (WGS) entry which is preliminary data.</text>
</comment>
<evidence type="ECO:0000313" key="6">
    <source>
        <dbReference type="Proteomes" id="UP000626148"/>
    </source>
</evidence>
<dbReference type="InterPro" id="IPR007079">
    <property type="entry name" value="SuccinylArg_d-Hdrlase_AstB"/>
</dbReference>
<dbReference type="GO" id="GO:0009015">
    <property type="term" value="F:N-succinylarginine dihydrolase activity"/>
    <property type="evidence" value="ECO:0007669"/>
    <property type="project" value="UniProtKB-UniRule"/>
</dbReference>
<evidence type="ECO:0000313" key="5">
    <source>
        <dbReference type="EMBL" id="GGX43005.1"/>
    </source>
</evidence>
<dbReference type="EC" id="3.5.3.23" evidence="3 4"/>
<dbReference type="NCBIfam" id="TIGR03241">
    <property type="entry name" value="arg_catab_astB"/>
    <property type="match status" value="1"/>
</dbReference>
<comment type="pathway">
    <text evidence="3">Amino-acid degradation; L-arginine degradation via AST pathway; L-glutamate and succinate from L-arginine: step 2/5.</text>
</comment>
<keyword evidence="2 3" id="KW-0378">Hydrolase</keyword>
<proteinExistence type="inferred from homology"/>
<evidence type="ECO:0000256" key="3">
    <source>
        <dbReference type="HAMAP-Rule" id="MF_01172"/>
    </source>
</evidence>
<dbReference type="NCBIfam" id="NF009789">
    <property type="entry name" value="PRK13281.1"/>
    <property type="match status" value="1"/>
</dbReference>
<dbReference type="InterPro" id="IPR037031">
    <property type="entry name" value="AstB_sf"/>
</dbReference>
<dbReference type="PANTHER" id="PTHR30420">
    <property type="entry name" value="N-SUCCINYLARGININE DIHYDROLASE"/>
    <property type="match status" value="1"/>
</dbReference>
<comment type="subunit">
    <text evidence="3">Homodimer.</text>
</comment>
<evidence type="ECO:0000256" key="4">
    <source>
        <dbReference type="NCBIfam" id="TIGR03241"/>
    </source>
</evidence>
<dbReference type="AlphaFoldDB" id="A0A918K217"/>
<dbReference type="RefSeq" id="WP_189607122.1">
    <property type="nucleotide sequence ID" value="NZ_BMXR01000002.1"/>
</dbReference>
<sequence length="446" mass="49070">MTSFEMNLDGLVGPTHNYAGLSYGNIASLSNEAGVSNPKEAAKQGLLKMKALADMGFRQGILLPHERPAIWTLRELGYSGTDAEVLAKVAKQNPAILSAVSSASCMWTANAGTVSPSADTADGRVHFTAANLNAKFHRSIEHPTTTRMLKAIFSNEQHFAHHDALPAVSFFGDEGAANHTRFCGRYDEPGVELFVYGQEAFNNDAPRPTKFPARQTLEASQAIARLHGLDESRAVFALQKPETIDAGVFHNDVIAVGNGNVLFYHQEAFDRTEAVLDELQRKLGDVELIAVRVPTDAVSVQDAVRSYLFNSQLLSKEDGSMMLVVPGECREVQPVSDYLDRLVDDKTNPINTVQVFDLKQSMQNGGGPACLRLRVALNETEYQAMDQGVIMNDTLFTTLNDWVDRHYRDSLTQADLADPQLLIESREALDELTRITKVGNIYPFQL</sequence>
<feature type="active site" description="Nucleophile" evidence="3">
    <location>
        <position position="370"/>
    </location>
</feature>
<feature type="binding site" evidence="3">
    <location>
        <position position="252"/>
    </location>
    <ligand>
        <name>substrate</name>
    </ligand>
</feature>
<comment type="similarity">
    <text evidence="3">Belongs to the succinylarginine dihydrolase family.</text>
</comment>
<dbReference type="PANTHER" id="PTHR30420:SF2">
    <property type="entry name" value="N-SUCCINYLARGININE DIHYDROLASE"/>
    <property type="match status" value="1"/>
</dbReference>
<accession>A0A918K217</accession>
<dbReference type="Proteomes" id="UP000626148">
    <property type="component" value="Unassembled WGS sequence"/>
</dbReference>
<keyword evidence="1 3" id="KW-0056">Arginine metabolism</keyword>
<feature type="binding site" evidence="3">
    <location>
        <position position="110"/>
    </location>
    <ligand>
        <name>substrate</name>
    </ligand>
</feature>
<reference evidence="5" key="2">
    <citation type="submission" date="2020-09" db="EMBL/GenBank/DDBJ databases">
        <authorList>
            <person name="Sun Q."/>
            <person name="Kim S."/>
        </authorList>
    </citation>
    <scope>NUCLEOTIDE SEQUENCE</scope>
    <source>
        <strain evidence="5">KCTC 22169</strain>
    </source>
</reference>